<dbReference type="PANTHER" id="PTHR31834">
    <property type="entry name" value="INITIATION-SPECIFIC ALPHA-1,6-MANNOSYLTRANSFERASE"/>
    <property type="match status" value="1"/>
</dbReference>
<evidence type="ECO:0008006" key="3">
    <source>
        <dbReference type="Google" id="ProtNLM"/>
    </source>
</evidence>
<dbReference type="RefSeq" id="WP_052585220.1">
    <property type="nucleotide sequence ID" value="NZ_AOMT01000005.1"/>
</dbReference>
<dbReference type="GO" id="GO:0000009">
    <property type="term" value="F:alpha-1,6-mannosyltransferase activity"/>
    <property type="evidence" value="ECO:0007669"/>
    <property type="project" value="InterPro"/>
</dbReference>
<dbReference type="Pfam" id="PF04488">
    <property type="entry name" value="Gly_transf_sug"/>
    <property type="match status" value="1"/>
</dbReference>
<dbReference type="PANTHER" id="PTHR31834:SF1">
    <property type="entry name" value="INITIATION-SPECIFIC ALPHA-1,6-MANNOSYLTRANSFERASE"/>
    <property type="match status" value="1"/>
</dbReference>
<reference evidence="1 2" key="1">
    <citation type="journal article" date="2014" name="Genome Announc.">
        <title>Draft Genome Sequence of Moraxella bovoculi Strain 237T (ATCC BAA-1259T) Isolated from a Calf with Infectious Bovine Keratoconjunctivitis.</title>
        <authorList>
            <person name="Calcutt M.J."/>
            <person name="Foecking M.F."/>
            <person name="Martin N.T."/>
            <person name="Mhlanga-Mutangadura T."/>
            <person name="Reilly T.J."/>
        </authorList>
    </citation>
    <scope>NUCLEOTIDE SEQUENCE [LARGE SCALE GENOMIC DNA]</scope>
    <source>
        <strain evidence="1 2">237</strain>
    </source>
</reference>
<dbReference type="SUPFAM" id="SSF53448">
    <property type="entry name" value="Nucleotide-diphospho-sugar transferases"/>
    <property type="match status" value="1"/>
</dbReference>
<sequence>MAIPKIIHQTYKTQTLPTPIAPIVAELKDKNPDWEYRFYDDAAVLAYIKVHDDGRILDAYHRINPVYGAAKADLFRYLVLYHEGGVYLDIKSTCIHPLSEVIKPDDNFIVTQWQNEAGQKDEGTGKFLYLTEELGIKDGEYQQWFIICEKHSPVMKHILDSVVDNILNYRAWHYGVHSYGKRGVLFVTGPLAYTKAIHEIKHLHSIRFERFDKDIGFVYSALESNTAHTKVLKGHYASHKGYVVNQGTWLNFLSSTYIVFARLFKNTLKSMGKFKE</sequence>
<dbReference type="InterPro" id="IPR029044">
    <property type="entry name" value="Nucleotide-diphossugar_trans"/>
</dbReference>
<evidence type="ECO:0000313" key="2">
    <source>
        <dbReference type="Proteomes" id="UP000035860"/>
    </source>
</evidence>
<evidence type="ECO:0000313" key="1">
    <source>
        <dbReference type="EMBL" id="KDN25804.1"/>
    </source>
</evidence>
<name>A0A066UNS7_9GAMM</name>
<gene>
    <name evidence="1" type="ORF">MBO_01370</name>
</gene>
<organism evidence="1 2">
    <name type="scientific">Moraxella bovoculi 237</name>
    <dbReference type="NCBI Taxonomy" id="743974"/>
    <lineage>
        <taxon>Bacteria</taxon>
        <taxon>Pseudomonadati</taxon>
        <taxon>Pseudomonadota</taxon>
        <taxon>Gammaproteobacteria</taxon>
        <taxon>Moraxellales</taxon>
        <taxon>Moraxellaceae</taxon>
        <taxon>Moraxella</taxon>
    </lineage>
</organism>
<dbReference type="OrthoDB" id="9802987at2"/>
<protein>
    <recommendedName>
        <fullName evidence="3">Glycosyltransferase</fullName>
    </recommendedName>
</protein>
<dbReference type="GO" id="GO:0006487">
    <property type="term" value="P:protein N-linked glycosylation"/>
    <property type="evidence" value="ECO:0007669"/>
    <property type="project" value="TreeGrafter"/>
</dbReference>
<keyword evidence="2" id="KW-1185">Reference proteome</keyword>
<dbReference type="Gene3D" id="3.90.550.20">
    <property type="match status" value="1"/>
</dbReference>
<comment type="caution">
    <text evidence="1">The sequence shown here is derived from an EMBL/GenBank/DDBJ whole genome shotgun (WGS) entry which is preliminary data.</text>
</comment>
<accession>A0A066UNS7</accession>
<dbReference type="eggNOG" id="COG3774">
    <property type="taxonomic scope" value="Bacteria"/>
</dbReference>
<dbReference type="AlphaFoldDB" id="A0A066UNS7"/>
<dbReference type="InterPro" id="IPR007577">
    <property type="entry name" value="GlycoTrfase_DXD_sugar-bd_CS"/>
</dbReference>
<dbReference type="Proteomes" id="UP000035860">
    <property type="component" value="Unassembled WGS sequence"/>
</dbReference>
<dbReference type="InterPro" id="IPR039367">
    <property type="entry name" value="Och1-like"/>
</dbReference>
<proteinExistence type="predicted"/>
<dbReference type="EMBL" id="AOMT01000005">
    <property type="protein sequence ID" value="KDN25804.1"/>
    <property type="molecule type" value="Genomic_DNA"/>
</dbReference>